<dbReference type="GO" id="GO:0009626">
    <property type="term" value="P:plant-type hypersensitive response"/>
    <property type="evidence" value="ECO:0007669"/>
    <property type="project" value="UniProtKB-ARBA"/>
</dbReference>
<evidence type="ECO:0000256" key="2">
    <source>
        <dbReference type="ARBA" id="ARBA00022614"/>
    </source>
</evidence>
<dbReference type="AlphaFoldDB" id="A0A6G1BUX0"/>
<protein>
    <submittedName>
        <fullName evidence="10">Uncharacterized protein</fullName>
    </submittedName>
</protein>
<dbReference type="PANTHER" id="PTHR23155">
    <property type="entry name" value="DISEASE RESISTANCE PROTEIN RP"/>
    <property type="match status" value="1"/>
</dbReference>
<dbReference type="EMBL" id="SPHZ02000011">
    <property type="protein sequence ID" value="KAF0891537.1"/>
    <property type="molecule type" value="Genomic_DNA"/>
</dbReference>
<keyword evidence="3" id="KW-0677">Repeat</keyword>
<dbReference type="FunFam" id="1.10.10.10:FF:000322">
    <property type="entry name" value="Probable disease resistance protein At1g63360"/>
    <property type="match status" value="1"/>
</dbReference>
<keyword evidence="11" id="KW-1185">Reference proteome</keyword>
<dbReference type="InterPro" id="IPR055414">
    <property type="entry name" value="LRR_R13L4/SHOC2-like"/>
</dbReference>
<keyword evidence="4" id="KW-0547">Nucleotide-binding</keyword>
<dbReference type="Gene3D" id="1.20.5.4130">
    <property type="match status" value="1"/>
</dbReference>
<dbReference type="GO" id="GO:0000166">
    <property type="term" value="F:nucleotide binding"/>
    <property type="evidence" value="ECO:0007669"/>
    <property type="project" value="UniProtKB-KW"/>
</dbReference>
<dbReference type="InterPro" id="IPR038005">
    <property type="entry name" value="RX-like_CC"/>
</dbReference>
<feature type="domain" description="Disease resistance R13L4/SHOC-2-like LRR" evidence="9">
    <location>
        <begin position="264"/>
        <end position="634"/>
    </location>
</feature>
<dbReference type="OrthoDB" id="640443at2759"/>
<keyword evidence="2" id="KW-0433">Leucine-rich repeat</keyword>
<dbReference type="Pfam" id="PF18052">
    <property type="entry name" value="Rx_N"/>
    <property type="match status" value="1"/>
</dbReference>
<dbReference type="InterPro" id="IPR041118">
    <property type="entry name" value="Rx_N"/>
</dbReference>
<dbReference type="Gene3D" id="1.10.10.10">
    <property type="entry name" value="Winged helix-like DNA-binding domain superfamily/Winged helix DNA-binding domain"/>
    <property type="match status" value="1"/>
</dbReference>
<dbReference type="GO" id="GO:0002758">
    <property type="term" value="P:innate immune response-activating signaling pathway"/>
    <property type="evidence" value="ECO:0007669"/>
    <property type="project" value="UniProtKB-ARBA"/>
</dbReference>
<dbReference type="Gene3D" id="3.80.10.10">
    <property type="entry name" value="Ribonuclease Inhibitor"/>
    <property type="match status" value="1"/>
</dbReference>
<name>A0A6G1BUX0_9ORYZ</name>
<feature type="domain" description="Disease resistance N-terminal" evidence="7">
    <location>
        <begin position="12"/>
        <end position="90"/>
    </location>
</feature>
<dbReference type="InterPro" id="IPR032675">
    <property type="entry name" value="LRR_dom_sf"/>
</dbReference>
<dbReference type="PANTHER" id="PTHR23155:SF906">
    <property type="entry name" value="OS08G0205100 PROTEIN"/>
    <property type="match status" value="1"/>
</dbReference>
<evidence type="ECO:0000259" key="8">
    <source>
        <dbReference type="Pfam" id="PF23559"/>
    </source>
</evidence>
<sequence>MAVVMVSASTGVMNSLMRKLTTLMGEEYRRLKNVHKEVASLRDELSSMNAFLERLADTDELDVQTKEWRNHVREMTYDIEDCTDDFVHRLYIDGADDKDGFVHEITRRLKDLRARHKIAKQIRDLKARVQQVSERRTSAYPEDDYIHRDDLVRQWVAEGFVSAIHQRDVEEVAGSYFNELINRSMIQPLYTDNNGDVLECRVHDMILDLIVLKSAEENFFTVVAGDDDLRSAVSGARHEVRRLCHRPTAGAAIATAATTASAAHIRSFVFSGQCSLMVPLNRFKFLRVLNLHVVQSSGAGGGDVDLTSICRLFHLRYLKVTTSENARAQLPEQIRGLQHLETLEVHGDLAGGAIPSDVVHLPRLSHLIVPGSTRLPEGIGSMRSLRTLEVLRVDLTSMDGLKSLGELASLRSLGVWCFGEDRAQQPELWDTFWSSIASLASHGLRGLTLFGPLLPPAAMDMAGRPLLPVAEYRLQTLDAQLWLFHGVPQWIGQLRRLHRLDLTVNSLRKDGVDALAALPALLYLCLRAVCPPRRWLVVGAGGFPALVDFFFTCSAPRLAFKEGAMPKVKCIHLTFHAHGAELFGPVLEHLAGLRELPSLELLSATIGTGEADIEETMAAEGALWRAFMNHPRNARVHTQRADGLTSDFFDVADGDDHDGSGVDLELM</sequence>
<evidence type="ECO:0000256" key="1">
    <source>
        <dbReference type="ARBA" id="ARBA00008894"/>
    </source>
</evidence>
<evidence type="ECO:0000313" key="10">
    <source>
        <dbReference type="EMBL" id="KAF0891537.1"/>
    </source>
</evidence>
<dbReference type="CDD" id="cd14798">
    <property type="entry name" value="RX-CC_like"/>
    <property type="match status" value="1"/>
</dbReference>
<evidence type="ECO:0000256" key="6">
    <source>
        <dbReference type="ARBA" id="ARBA00023054"/>
    </source>
</evidence>
<dbReference type="Pfam" id="PF23559">
    <property type="entry name" value="WHD_DRP"/>
    <property type="match status" value="1"/>
</dbReference>
<organism evidence="10 11">
    <name type="scientific">Oryza meyeriana var. granulata</name>
    <dbReference type="NCBI Taxonomy" id="110450"/>
    <lineage>
        <taxon>Eukaryota</taxon>
        <taxon>Viridiplantae</taxon>
        <taxon>Streptophyta</taxon>
        <taxon>Embryophyta</taxon>
        <taxon>Tracheophyta</taxon>
        <taxon>Spermatophyta</taxon>
        <taxon>Magnoliopsida</taxon>
        <taxon>Liliopsida</taxon>
        <taxon>Poales</taxon>
        <taxon>Poaceae</taxon>
        <taxon>BOP clade</taxon>
        <taxon>Oryzoideae</taxon>
        <taxon>Oryzeae</taxon>
        <taxon>Oryzinae</taxon>
        <taxon>Oryza</taxon>
        <taxon>Oryza meyeriana</taxon>
    </lineage>
</organism>
<evidence type="ECO:0000313" key="11">
    <source>
        <dbReference type="Proteomes" id="UP000479710"/>
    </source>
</evidence>
<comment type="caution">
    <text evidence="10">The sequence shown here is derived from an EMBL/GenBank/DDBJ whole genome shotgun (WGS) entry which is preliminary data.</text>
</comment>
<dbReference type="InterPro" id="IPR058922">
    <property type="entry name" value="WHD_DRP"/>
</dbReference>
<proteinExistence type="inferred from homology"/>
<dbReference type="Pfam" id="PF23598">
    <property type="entry name" value="LRR_14"/>
    <property type="match status" value="1"/>
</dbReference>
<evidence type="ECO:0000256" key="3">
    <source>
        <dbReference type="ARBA" id="ARBA00022737"/>
    </source>
</evidence>
<evidence type="ECO:0000256" key="4">
    <source>
        <dbReference type="ARBA" id="ARBA00022741"/>
    </source>
</evidence>
<dbReference type="GO" id="GO:0042742">
    <property type="term" value="P:defense response to bacterium"/>
    <property type="evidence" value="ECO:0007669"/>
    <property type="project" value="UniProtKB-ARBA"/>
</dbReference>
<keyword evidence="5" id="KW-0611">Plant defense</keyword>
<dbReference type="SUPFAM" id="SSF52058">
    <property type="entry name" value="L domain-like"/>
    <property type="match status" value="1"/>
</dbReference>
<feature type="domain" description="Disease resistance protein winged helix" evidence="8">
    <location>
        <begin position="140"/>
        <end position="210"/>
    </location>
</feature>
<dbReference type="InterPro" id="IPR044974">
    <property type="entry name" value="Disease_R_plants"/>
</dbReference>
<accession>A0A6G1BUX0</accession>
<dbReference type="InterPro" id="IPR036388">
    <property type="entry name" value="WH-like_DNA-bd_sf"/>
</dbReference>
<evidence type="ECO:0000259" key="7">
    <source>
        <dbReference type="Pfam" id="PF18052"/>
    </source>
</evidence>
<evidence type="ECO:0000259" key="9">
    <source>
        <dbReference type="Pfam" id="PF23598"/>
    </source>
</evidence>
<evidence type="ECO:0000256" key="5">
    <source>
        <dbReference type="ARBA" id="ARBA00022821"/>
    </source>
</evidence>
<dbReference type="Proteomes" id="UP000479710">
    <property type="component" value="Unassembled WGS sequence"/>
</dbReference>
<reference evidence="10 11" key="1">
    <citation type="submission" date="2019-11" db="EMBL/GenBank/DDBJ databases">
        <title>Whole genome sequence of Oryza granulata.</title>
        <authorList>
            <person name="Li W."/>
        </authorList>
    </citation>
    <scope>NUCLEOTIDE SEQUENCE [LARGE SCALE GENOMIC DNA]</scope>
    <source>
        <strain evidence="11">cv. Menghai</strain>
        <tissue evidence="10">Leaf</tissue>
    </source>
</reference>
<keyword evidence="6" id="KW-0175">Coiled coil</keyword>
<gene>
    <name evidence="10" type="ORF">E2562_009932</name>
</gene>
<comment type="similarity">
    <text evidence="1">Belongs to the disease resistance NB-LRR family.</text>
</comment>